<reference evidence="1 2" key="1">
    <citation type="submission" date="2024-05" db="EMBL/GenBank/DDBJ databases">
        <title>A draft genome resource for the thread blight pathogen Marasmius tenuissimus strain MS-2.</title>
        <authorList>
            <person name="Yulfo-Soto G.E."/>
            <person name="Baruah I.K."/>
            <person name="Amoako-Attah I."/>
            <person name="Bukari Y."/>
            <person name="Meinhardt L.W."/>
            <person name="Bailey B.A."/>
            <person name="Cohen S.P."/>
        </authorList>
    </citation>
    <scope>NUCLEOTIDE SEQUENCE [LARGE SCALE GENOMIC DNA]</scope>
    <source>
        <strain evidence="1 2">MS-2</strain>
    </source>
</reference>
<protein>
    <submittedName>
        <fullName evidence="1">Uncharacterized protein</fullName>
    </submittedName>
</protein>
<dbReference type="InterPro" id="IPR041078">
    <property type="entry name" value="Plavaka"/>
</dbReference>
<dbReference type="Proteomes" id="UP001437256">
    <property type="component" value="Unassembled WGS sequence"/>
</dbReference>
<dbReference type="EMBL" id="JBBXMP010000678">
    <property type="protein sequence ID" value="KAL0057124.1"/>
    <property type="molecule type" value="Genomic_DNA"/>
</dbReference>
<dbReference type="Pfam" id="PF18759">
    <property type="entry name" value="Plavaka"/>
    <property type="match status" value="1"/>
</dbReference>
<comment type="caution">
    <text evidence="1">The sequence shown here is derived from an EMBL/GenBank/DDBJ whole genome shotgun (WGS) entry which is preliminary data.</text>
</comment>
<evidence type="ECO:0000313" key="2">
    <source>
        <dbReference type="Proteomes" id="UP001437256"/>
    </source>
</evidence>
<accession>A0ABR2Z791</accession>
<name>A0ABR2Z791_9AGAR</name>
<keyword evidence="2" id="KW-1185">Reference proteome</keyword>
<organism evidence="1 2">
    <name type="scientific">Marasmius tenuissimus</name>
    <dbReference type="NCBI Taxonomy" id="585030"/>
    <lineage>
        <taxon>Eukaryota</taxon>
        <taxon>Fungi</taxon>
        <taxon>Dikarya</taxon>
        <taxon>Basidiomycota</taxon>
        <taxon>Agaricomycotina</taxon>
        <taxon>Agaricomycetes</taxon>
        <taxon>Agaricomycetidae</taxon>
        <taxon>Agaricales</taxon>
        <taxon>Marasmiineae</taxon>
        <taxon>Marasmiaceae</taxon>
        <taxon>Marasmius</taxon>
    </lineage>
</organism>
<gene>
    <name evidence="1" type="ORF">AAF712_016250</name>
</gene>
<proteinExistence type="predicted"/>
<evidence type="ECO:0000313" key="1">
    <source>
        <dbReference type="EMBL" id="KAL0057124.1"/>
    </source>
</evidence>
<sequence>MYWYQPFTHYFPRADIHVLIAPDILHQLVKGTFKDHLVTWVQEYLELYSGSKAEVARIMADIGQRIAAAPLFPELRCFPKGRGFKQWTSNDSKALMKVYLPAIAGHLPDRVVKTLAAFIEVCYLICRDIHSEETIREISRQIDIFHTEREVFKELDVKDTFSLPRQHSLSHYPQLIAEFSSPNGLCSSITELKHISAVKEPWRRSSRNMPEMLVINNRMDKMQWAEANFRHRGMLTGPTTHGLSEEFAVQANIYSEEITSSVARLATNPDWDDKDDDRGPIDGKGIWSRTRLAKKHSMCLLSC</sequence>